<accession>A0ABU1VI62</accession>
<feature type="signal peptide" evidence="1">
    <location>
        <begin position="1"/>
        <end position="24"/>
    </location>
</feature>
<feature type="chain" id="PRO_5045371147" evidence="1">
    <location>
        <begin position="25"/>
        <end position="250"/>
    </location>
</feature>
<evidence type="ECO:0000313" key="2">
    <source>
        <dbReference type="EMBL" id="MDR7097165.1"/>
    </source>
</evidence>
<reference evidence="2 3" key="1">
    <citation type="submission" date="2023-07" db="EMBL/GenBank/DDBJ databases">
        <title>Sorghum-associated microbial communities from plants grown in Nebraska, USA.</title>
        <authorList>
            <person name="Schachtman D."/>
        </authorList>
    </citation>
    <scope>NUCLEOTIDE SEQUENCE [LARGE SCALE GENOMIC DNA]</scope>
    <source>
        <strain evidence="2 3">BE240</strain>
    </source>
</reference>
<evidence type="ECO:0000313" key="3">
    <source>
        <dbReference type="Proteomes" id="UP001265550"/>
    </source>
</evidence>
<organism evidence="2 3">
    <name type="scientific">Hydrogenophaga laconesensis</name>
    <dbReference type="NCBI Taxonomy" id="1805971"/>
    <lineage>
        <taxon>Bacteria</taxon>
        <taxon>Pseudomonadati</taxon>
        <taxon>Pseudomonadota</taxon>
        <taxon>Betaproteobacteria</taxon>
        <taxon>Burkholderiales</taxon>
        <taxon>Comamonadaceae</taxon>
        <taxon>Hydrogenophaga</taxon>
    </lineage>
</organism>
<gene>
    <name evidence="2" type="ORF">J2X09_004939</name>
</gene>
<dbReference type="Proteomes" id="UP001265550">
    <property type="component" value="Unassembled WGS sequence"/>
</dbReference>
<keyword evidence="1" id="KW-0732">Signal</keyword>
<dbReference type="Pfam" id="PF09694">
    <property type="entry name" value="Gcw_chp"/>
    <property type="match status" value="1"/>
</dbReference>
<evidence type="ECO:0000256" key="1">
    <source>
        <dbReference type="SAM" id="SignalP"/>
    </source>
</evidence>
<proteinExistence type="predicted"/>
<dbReference type="NCBIfam" id="TIGR02001">
    <property type="entry name" value="gcw_chp"/>
    <property type="match status" value="1"/>
</dbReference>
<sequence>MKTIISPKTLAVLTLAALPMLASAQLSANVSLVTNYKTRGQDQDVREGQLRPALQGGFDYSHSSGFYAGNWNSTVNFQTSATGPTANLESDLYAGYIFATGELSWDAGVLRYHYTGASAVNTTELYLGVGWGPLSAKYYHTVSDDYFNAAGSALGSGLKGKGTGYLNVAYAQEIHPNWTLKASLGYTSYSSDIALPNYVDYSVGAVYALGDGFSVSGAMVGATKKNSFLGKADGKSVNANTLVMMFTKKM</sequence>
<keyword evidence="3" id="KW-1185">Reference proteome</keyword>
<dbReference type="EMBL" id="JAVDWE010000020">
    <property type="protein sequence ID" value="MDR7097165.1"/>
    <property type="molecule type" value="Genomic_DNA"/>
</dbReference>
<dbReference type="RefSeq" id="WP_204735782.1">
    <property type="nucleotide sequence ID" value="NZ_JAVDWE010000020.1"/>
</dbReference>
<dbReference type="InterPro" id="IPR010239">
    <property type="entry name" value="CHP02001"/>
</dbReference>
<comment type="caution">
    <text evidence="2">The sequence shown here is derived from an EMBL/GenBank/DDBJ whole genome shotgun (WGS) entry which is preliminary data.</text>
</comment>
<name>A0ABU1VI62_9BURK</name>
<protein>
    <submittedName>
        <fullName evidence="2">Uncharacterized protein (TIGR02001 family)</fullName>
    </submittedName>
</protein>